<evidence type="ECO:0000256" key="2">
    <source>
        <dbReference type="ARBA" id="ARBA00022692"/>
    </source>
</evidence>
<reference evidence="7" key="1">
    <citation type="journal article" date="2016" name="Nature">
        <title>Genome evolution in the allotetraploid frog Xenopus laevis.</title>
        <authorList>
            <person name="Session A.M."/>
            <person name="Uno Y."/>
            <person name="Kwon T."/>
            <person name="Chapman J.A."/>
            <person name="Toyoda A."/>
            <person name="Takahashi S."/>
            <person name="Fukui A."/>
            <person name="Hikosaka A."/>
            <person name="Suzuki A."/>
            <person name="Kondo M."/>
            <person name="van Heeringen S.J."/>
            <person name="Quigley I."/>
            <person name="Heinz S."/>
            <person name="Ogino H."/>
            <person name="Ochi H."/>
            <person name="Hellsten U."/>
            <person name="Lyons J.B."/>
            <person name="Simakov O."/>
            <person name="Putnam N."/>
            <person name="Stites J."/>
            <person name="Kuroki Y."/>
            <person name="Tanaka T."/>
            <person name="Michiue T."/>
            <person name="Watanabe M."/>
            <person name="Bogdanovic O."/>
            <person name="Lister R."/>
            <person name="Georgiou G."/>
            <person name="Paranjpe S.S."/>
            <person name="van Kruijsbergen I."/>
            <person name="Shu S."/>
            <person name="Carlson J."/>
            <person name="Kinoshita T."/>
            <person name="Ohta Y."/>
            <person name="Mawaribuchi S."/>
            <person name="Jenkins J."/>
            <person name="Grimwood J."/>
            <person name="Schmutz J."/>
            <person name="Mitros T."/>
            <person name="Mozaffari S.V."/>
            <person name="Suzuki Y."/>
            <person name="Haramoto Y."/>
            <person name="Yamamoto T.S."/>
            <person name="Takagi C."/>
            <person name="Heald R."/>
            <person name="Miller K."/>
            <person name="Haudenschild C."/>
            <person name="Kitzman J."/>
            <person name="Nakayama T."/>
            <person name="Izutsu Y."/>
            <person name="Robert J."/>
            <person name="Fortriede J."/>
            <person name="Burns K."/>
            <person name="Lotay V."/>
            <person name="Karimi K."/>
            <person name="Yasuoka Y."/>
            <person name="Dichmann D.S."/>
            <person name="Flajnik M.F."/>
            <person name="Houston D.W."/>
            <person name="Shendure J."/>
            <person name="DuPasquier L."/>
            <person name="Vize P.D."/>
            <person name="Zorn A.M."/>
            <person name="Ito M."/>
            <person name="Marcotte E.M."/>
            <person name="Wallingford J.B."/>
            <person name="Ito Y."/>
            <person name="Asashima M."/>
            <person name="Ueno N."/>
            <person name="Matsuda Y."/>
            <person name="Veenstra G.J."/>
            <person name="Fujiyama A."/>
            <person name="Harland R.M."/>
            <person name="Taira M."/>
            <person name="Rokhsar D.S."/>
        </authorList>
    </citation>
    <scope>NUCLEOTIDE SEQUENCE [LARGE SCALE GENOMIC DNA]</scope>
    <source>
        <strain evidence="7">J</strain>
    </source>
</reference>
<dbReference type="InterPro" id="IPR001828">
    <property type="entry name" value="ANF_lig-bd_rcpt"/>
</dbReference>
<feature type="domain" description="Receptor ligand binding region" evidence="5">
    <location>
        <begin position="7"/>
        <end position="247"/>
    </location>
</feature>
<evidence type="ECO:0000259" key="5">
    <source>
        <dbReference type="Pfam" id="PF01094"/>
    </source>
</evidence>
<dbReference type="Proteomes" id="UP000694892">
    <property type="component" value="Chromosome 1L"/>
</dbReference>
<keyword evidence="2" id="KW-0812">Transmembrane</keyword>
<dbReference type="Pfam" id="PF01094">
    <property type="entry name" value="ANF_receptor"/>
    <property type="match status" value="1"/>
</dbReference>
<dbReference type="GO" id="GO:0005886">
    <property type="term" value="C:plasma membrane"/>
    <property type="evidence" value="ECO:0007669"/>
    <property type="project" value="TreeGrafter"/>
</dbReference>
<evidence type="ECO:0000256" key="1">
    <source>
        <dbReference type="ARBA" id="ARBA00004370"/>
    </source>
</evidence>
<protein>
    <recommendedName>
        <fullName evidence="5">Receptor ligand binding region domain-containing protein</fullName>
    </recommendedName>
</protein>
<name>A0A974I2R0_XENLA</name>
<comment type="subcellular location">
    <subcellularLocation>
        <location evidence="1">Membrane</location>
    </subcellularLocation>
</comment>
<dbReference type="InterPro" id="IPR028082">
    <property type="entry name" value="Peripla_BP_I"/>
</dbReference>
<gene>
    <name evidence="6" type="ORF">XELAEV_18004959mg</name>
</gene>
<evidence type="ECO:0000313" key="6">
    <source>
        <dbReference type="EMBL" id="OCT99168.1"/>
    </source>
</evidence>
<keyword evidence="3" id="KW-1133">Transmembrane helix</keyword>
<proteinExistence type="predicted"/>
<evidence type="ECO:0000256" key="3">
    <source>
        <dbReference type="ARBA" id="ARBA00022989"/>
    </source>
</evidence>
<dbReference type="Gene3D" id="3.40.50.2300">
    <property type="match status" value="2"/>
</dbReference>
<accession>A0A974I2R0</accession>
<dbReference type="FunFam" id="3.40.50.2300:FF:000364">
    <property type="entry name" value="Uncharacterized protein"/>
    <property type="match status" value="1"/>
</dbReference>
<dbReference type="GO" id="GO:0004930">
    <property type="term" value="F:G protein-coupled receptor activity"/>
    <property type="evidence" value="ECO:0007669"/>
    <property type="project" value="InterPro"/>
</dbReference>
<organism evidence="6 7">
    <name type="scientific">Xenopus laevis</name>
    <name type="common">African clawed frog</name>
    <dbReference type="NCBI Taxonomy" id="8355"/>
    <lineage>
        <taxon>Eukaryota</taxon>
        <taxon>Metazoa</taxon>
        <taxon>Chordata</taxon>
        <taxon>Craniata</taxon>
        <taxon>Vertebrata</taxon>
        <taxon>Euteleostomi</taxon>
        <taxon>Amphibia</taxon>
        <taxon>Batrachia</taxon>
        <taxon>Anura</taxon>
        <taxon>Pipoidea</taxon>
        <taxon>Pipidae</taxon>
        <taxon>Xenopodinae</taxon>
        <taxon>Xenopus</taxon>
        <taxon>Xenopus</taxon>
    </lineage>
</organism>
<dbReference type="PANTHER" id="PTHR24061">
    <property type="entry name" value="CALCIUM-SENSING RECEPTOR-RELATED"/>
    <property type="match status" value="1"/>
</dbReference>
<dbReference type="EMBL" id="CM004466">
    <property type="protein sequence ID" value="OCT99168.1"/>
    <property type="molecule type" value="Genomic_DNA"/>
</dbReference>
<dbReference type="InterPro" id="IPR000068">
    <property type="entry name" value="GPCR_3_Ca_sens_rcpt-rel"/>
</dbReference>
<dbReference type="PANTHER" id="PTHR24061:SF564">
    <property type="entry name" value="METABOTROPIC GLUTAMATE RECEPTOR 1"/>
    <property type="match status" value="1"/>
</dbReference>
<keyword evidence="4" id="KW-0472">Membrane</keyword>
<dbReference type="AlphaFoldDB" id="A0A974I2R0"/>
<dbReference type="SUPFAM" id="SSF53822">
    <property type="entry name" value="Periplasmic binding protein-like I"/>
    <property type="match status" value="1"/>
</dbReference>
<evidence type="ECO:0000313" key="7">
    <source>
        <dbReference type="Proteomes" id="UP000694892"/>
    </source>
</evidence>
<sequence length="266" mass="30345">MNVFLSFQLTYDATDSTLSVREIFPYIVNTGLDDDIQHIVVAKLAEKLGWTWVIIVATANDSGEKQSQNLQNEIIKHGACVDIITFITEDTSKNKQKFERIQLSTAEVIILCGTPSESIIISLCTLEKVTHEKTLVFLTSWSEESGTCVLLYNCSLSFIPTYTASEELDVQFHDYVTSVTENTTLLKDLLADYPTCWPQEDINKTYIMNCTEEKTLKDLHINFLHKNEVYKSVYTIAHALHSMLSVTHKNEYIPNNTYRKQKDLIV</sequence>
<evidence type="ECO:0000256" key="4">
    <source>
        <dbReference type="ARBA" id="ARBA00023136"/>
    </source>
</evidence>